<dbReference type="InterPro" id="IPR000184">
    <property type="entry name" value="Bac_surfAg_D15"/>
</dbReference>
<reference evidence="4" key="1">
    <citation type="submission" date="2013-08" db="EMBL/GenBank/DDBJ databases">
        <authorList>
            <person name="Mendez C."/>
            <person name="Richter M."/>
            <person name="Ferrer M."/>
            <person name="Sanchez J."/>
        </authorList>
    </citation>
    <scope>NUCLEOTIDE SEQUENCE</scope>
</reference>
<evidence type="ECO:0000256" key="1">
    <source>
        <dbReference type="ARBA" id="ARBA00004370"/>
    </source>
</evidence>
<dbReference type="Gene3D" id="2.40.160.50">
    <property type="entry name" value="membrane protein fhac: a member of the omp85/tpsb transporter family"/>
    <property type="match status" value="1"/>
</dbReference>
<dbReference type="EMBL" id="AUZX01015078">
    <property type="protein sequence ID" value="EQD29957.1"/>
    <property type="molecule type" value="Genomic_DNA"/>
</dbReference>
<feature type="domain" description="Bacterial surface antigen (D15)" evidence="3">
    <location>
        <begin position="19"/>
        <end position="170"/>
    </location>
</feature>
<comment type="subcellular location">
    <subcellularLocation>
        <location evidence="1">Membrane</location>
    </subcellularLocation>
</comment>
<sequence>HHTLRNILGLGVTHELLQRVALIYDTRNNIVIPTSGAYVIVYGGIASRNVNIDSSLFTEAGADGRFYWSPIRGLTVATHVDLRYEPTVHHAPFWALSSLGGDHETIGGSQPLRGYGTSRFYDRNAFDFNLELRKTVLKFHAFSTHIDIQATPFVDAGRVFRHAGQWPISQLHTVVGIGFRAIAAPSVVGYVDIGEGLGRSSQGMAVFTGIGYPF</sequence>
<feature type="non-terminal residue" evidence="4">
    <location>
        <position position="1"/>
    </location>
</feature>
<dbReference type="Pfam" id="PF01103">
    <property type="entry name" value="Omp85"/>
    <property type="match status" value="1"/>
</dbReference>
<organism evidence="4">
    <name type="scientific">mine drainage metagenome</name>
    <dbReference type="NCBI Taxonomy" id="410659"/>
    <lineage>
        <taxon>unclassified sequences</taxon>
        <taxon>metagenomes</taxon>
        <taxon>ecological metagenomes</taxon>
    </lineage>
</organism>
<evidence type="ECO:0000259" key="3">
    <source>
        <dbReference type="Pfam" id="PF01103"/>
    </source>
</evidence>
<accession>T0YDQ9</accession>
<keyword evidence="2" id="KW-0472">Membrane</keyword>
<evidence type="ECO:0000256" key="2">
    <source>
        <dbReference type="ARBA" id="ARBA00023136"/>
    </source>
</evidence>
<protein>
    <submittedName>
        <fullName evidence="4">Surface antigen (D15)</fullName>
    </submittedName>
</protein>
<evidence type="ECO:0000313" key="4">
    <source>
        <dbReference type="EMBL" id="EQD29957.1"/>
    </source>
</evidence>
<name>T0YDQ9_9ZZZZ</name>
<reference evidence="4" key="2">
    <citation type="journal article" date="2014" name="ISME J.">
        <title>Microbial stratification in low pH oxic and suboxic macroscopic growths along an acid mine drainage.</title>
        <authorList>
            <person name="Mendez-Garcia C."/>
            <person name="Mesa V."/>
            <person name="Sprenger R.R."/>
            <person name="Richter M."/>
            <person name="Diez M.S."/>
            <person name="Solano J."/>
            <person name="Bargiela R."/>
            <person name="Golyshina O.V."/>
            <person name="Manteca A."/>
            <person name="Ramos J.L."/>
            <person name="Gallego J.R."/>
            <person name="Llorente I."/>
            <person name="Martins Dos Santos V.A."/>
            <person name="Jensen O.N."/>
            <person name="Pelaez A.I."/>
            <person name="Sanchez J."/>
            <person name="Ferrer M."/>
        </authorList>
    </citation>
    <scope>NUCLEOTIDE SEQUENCE</scope>
</reference>
<comment type="caution">
    <text evidence="4">The sequence shown here is derived from an EMBL/GenBank/DDBJ whole genome shotgun (WGS) entry which is preliminary data.</text>
</comment>
<dbReference type="GO" id="GO:0019867">
    <property type="term" value="C:outer membrane"/>
    <property type="evidence" value="ECO:0007669"/>
    <property type="project" value="InterPro"/>
</dbReference>
<dbReference type="AlphaFoldDB" id="T0YDQ9"/>
<proteinExistence type="predicted"/>
<gene>
    <name evidence="4" type="ORF">B1A_20435</name>
</gene>